<dbReference type="Proteomes" id="UP000477156">
    <property type="component" value="Unassembled WGS sequence"/>
</dbReference>
<dbReference type="EMBL" id="WWVF01000020">
    <property type="protein sequence ID" value="MZS89592.1"/>
    <property type="molecule type" value="Genomic_DNA"/>
</dbReference>
<dbReference type="Proteomes" id="UP000095712">
    <property type="component" value="Unassembled WGS sequence"/>
</dbReference>
<protein>
    <submittedName>
        <fullName evidence="2">Cell division protein</fullName>
    </submittedName>
</protein>
<dbReference type="GeneID" id="97505818"/>
<reference evidence="1 3" key="1">
    <citation type="submission" date="2015-09" db="EMBL/GenBank/DDBJ databases">
        <authorList>
            <consortium name="Pathogen Informatics"/>
        </authorList>
    </citation>
    <scope>NUCLEOTIDE SEQUENCE [LARGE SCALE GENOMIC DNA]</scope>
    <source>
        <strain evidence="1 3">2789STDY5834911</strain>
    </source>
</reference>
<reference evidence="2 4" key="2">
    <citation type="journal article" date="2019" name="Nat. Med.">
        <title>A library of human gut bacterial isolates paired with longitudinal multiomics data enables mechanistic microbiome research.</title>
        <authorList>
            <person name="Poyet M."/>
            <person name="Groussin M."/>
            <person name="Gibbons S.M."/>
            <person name="Avila-Pacheco J."/>
            <person name="Jiang X."/>
            <person name="Kearney S.M."/>
            <person name="Perrotta A.R."/>
            <person name="Berdy B."/>
            <person name="Zhao S."/>
            <person name="Lieberman T.D."/>
            <person name="Swanson P.K."/>
            <person name="Smith M."/>
            <person name="Roesemann S."/>
            <person name="Alexander J.E."/>
            <person name="Rich S.A."/>
            <person name="Livny J."/>
            <person name="Vlamakis H."/>
            <person name="Clish C."/>
            <person name="Bullock K."/>
            <person name="Deik A."/>
            <person name="Scott J."/>
            <person name="Pierce K.A."/>
            <person name="Xavier R.J."/>
            <person name="Alm E.J."/>
        </authorList>
    </citation>
    <scope>NUCLEOTIDE SEQUENCE [LARGE SCALE GENOMIC DNA]</scope>
    <source>
        <strain evidence="2 4">BIOML-A12</strain>
    </source>
</reference>
<proteinExistence type="predicted"/>
<keyword evidence="2" id="KW-0131">Cell cycle</keyword>
<evidence type="ECO:0000313" key="3">
    <source>
        <dbReference type="Proteomes" id="UP000095712"/>
    </source>
</evidence>
<sequence>MLTLYTAVGILRFQDSIKEHKTPTVINNRQEYGLTEEEFFLWSSLAFQIRQIHELQSAFSERLKKHHRSENIPIEPYLNRLLLRGLVVKGDGLTGVDALYRLLGELYISPLQDSFSVRLFTCIYLCMKKKLHTKELIHYLKKPARTAIEDTVLQIAKKVQISTAELVTCVEQGIHPQNTEQLLTQLYETSDATFRTLAQDIQFTHAGYPVLEAISNLYLNKQIAFEKL</sequence>
<dbReference type="EMBL" id="CZAW01000020">
    <property type="protein sequence ID" value="CUP57533.1"/>
    <property type="molecule type" value="Genomic_DNA"/>
</dbReference>
<accession>A0A174P980</accession>
<evidence type="ECO:0000313" key="2">
    <source>
        <dbReference type="EMBL" id="MZS89592.1"/>
    </source>
</evidence>
<dbReference type="OrthoDB" id="1957548at2"/>
<organism evidence="1 3">
    <name type="scientific">Blautia wexlerae</name>
    <dbReference type="NCBI Taxonomy" id="418240"/>
    <lineage>
        <taxon>Bacteria</taxon>
        <taxon>Bacillati</taxon>
        <taxon>Bacillota</taxon>
        <taxon>Clostridia</taxon>
        <taxon>Lachnospirales</taxon>
        <taxon>Lachnospiraceae</taxon>
        <taxon>Blautia</taxon>
    </lineage>
</organism>
<name>A0A174P980_9FIRM</name>
<gene>
    <name evidence="1" type="ORF">ERS852523_02072</name>
    <name evidence="2" type="ORF">GT712_11035</name>
</gene>
<keyword evidence="2" id="KW-0132">Cell division</keyword>
<dbReference type="AlphaFoldDB" id="A0A174P980"/>
<evidence type="ECO:0000313" key="1">
    <source>
        <dbReference type="EMBL" id="CUP57533.1"/>
    </source>
</evidence>
<dbReference type="GO" id="GO:0051301">
    <property type="term" value="P:cell division"/>
    <property type="evidence" value="ECO:0007669"/>
    <property type="project" value="UniProtKB-KW"/>
</dbReference>
<evidence type="ECO:0000313" key="4">
    <source>
        <dbReference type="Proteomes" id="UP000477156"/>
    </source>
</evidence>
<dbReference type="RefSeq" id="WP_004223695.1">
    <property type="nucleotide sequence ID" value="NZ_AP031426.1"/>
</dbReference>